<reference evidence="2 3" key="1">
    <citation type="submission" date="2016-09" db="EMBL/GenBank/DDBJ databases">
        <title>Couchioplanes caeruleus draft genome sequence.</title>
        <authorList>
            <person name="Sheehan J."/>
            <person name="Caffrey P."/>
        </authorList>
    </citation>
    <scope>NUCLEOTIDE SEQUENCE [LARGE SCALE GENOMIC DNA]</scope>
    <source>
        <strain evidence="2 3">DSM 43634</strain>
    </source>
</reference>
<proteinExistence type="predicted"/>
<evidence type="ECO:0000313" key="3">
    <source>
        <dbReference type="Proteomes" id="UP000182486"/>
    </source>
</evidence>
<comment type="caution">
    <text evidence="2">The sequence shown here is derived from an EMBL/GenBank/DDBJ whole genome shotgun (WGS) entry which is preliminary data.</text>
</comment>
<dbReference type="AlphaFoldDB" id="A0A1K0FGS1"/>
<organism evidence="2 3">
    <name type="scientific">Couchioplanes caeruleus subsp. caeruleus</name>
    <dbReference type="NCBI Taxonomy" id="56427"/>
    <lineage>
        <taxon>Bacteria</taxon>
        <taxon>Bacillati</taxon>
        <taxon>Actinomycetota</taxon>
        <taxon>Actinomycetes</taxon>
        <taxon>Micromonosporales</taxon>
        <taxon>Micromonosporaceae</taxon>
        <taxon>Couchioplanes</taxon>
    </lineage>
</organism>
<feature type="compositionally biased region" description="Low complexity" evidence="1">
    <location>
        <begin position="592"/>
        <end position="607"/>
    </location>
</feature>
<feature type="compositionally biased region" description="Pro residues" evidence="1">
    <location>
        <begin position="548"/>
        <end position="557"/>
    </location>
</feature>
<sequence>MSGQMRWPRRRSGDSAIIRHTVGNAVVLRARSRISPEARDIALAVQEDAHNDIVLLDLHGEVPMGLWESVAAELRRRRRGIRLVVCGQRQETAALAGQWLSDRLHRTVIAPYGHLYQGVAGSLFVHATDGGGWVRHRPGKPPALEAKRFPQPEWDLAVATPRPTSSVGVAEPLPGGVWIHDTEDSPTVQRHWRWLASAVPCQPQALSIVLGCPGTAPLSLDDVARFWRELDDEGRRYARFIQFGPVALPKGDALGQALADTLRSRVVCFGGIPVGEPERPDMYTVESTGSLGWQVFARELAYEPRARPTATAATPQVLSHQAPPLLGEPVGPMVYWYAPDAVVEVVQAGLWMRPAVEPRTADSVRAVKARPDRNTFVFDDSTEHLAQRMRELAEDAIARLDPATRQRSVLCAASEVAAGAQVSTTADSTLADDPIEVAHAATVAALEEATGAMPALAGSPPPATSIAVPLASNVIDAPVREIAAAPEPAVAAPVPSTPPEPSAPPAPPVQPATAPATAVAVPSPSASVPKPVASPVPAASVPSESAPPSAPASPSAPAPATAPATATAPPTAPASPSVPVRKAPASRTVPVARAQPTPAASASAAPSGRPIDEERAWMRRSLSREFDIVASSIARVLSQHPGLQGGPGRATDEIVNDSVAVRLYLSAKGTAIDTGLRSGAKGPHVPFARCVVAGLSLLPSHRGTAVFSASPSPEQWDLLRRRRLVTEWGFTAALTAPSADQTGDADVLLWSMTARRTRLLEPDGEDRADDRVLFTPGTSFKVLDLVEPGRNGDRGQILLRELAANEIDADGRVATDRASLDELAAASLRRCAERWAASEPGSRVGPSAVLRFGALPGLL</sequence>
<dbReference type="RefSeq" id="WP_071807395.1">
    <property type="nucleotide sequence ID" value="NZ_MEIA01000247.1"/>
</dbReference>
<evidence type="ECO:0000313" key="2">
    <source>
        <dbReference type="EMBL" id="OJF12033.1"/>
    </source>
</evidence>
<dbReference type="Proteomes" id="UP000182486">
    <property type="component" value="Unassembled WGS sequence"/>
</dbReference>
<keyword evidence="3" id="KW-1185">Reference proteome</keyword>
<protein>
    <submittedName>
        <fullName evidence="2">Uncharacterized protein</fullName>
    </submittedName>
</protein>
<accession>A0A1K0FGS1</accession>
<gene>
    <name evidence="2" type="ORF">BG844_22850</name>
</gene>
<name>A0A1K0FGS1_9ACTN</name>
<dbReference type="Gene3D" id="3.90.176.10">
    <property type="entry name" value="Toxin ADP-ribosyltransferase, Chain A, domain 1"/>
    <property type="match status" value="1"/>
</dbReference>
<feature type="compositionally biased region" description="Low complexity" evidence="1">
    <location>
        <begin position="511"/>
        <end position="547"/>
    </location>
</feature>
<dbReference type="EMBL" id="MEIA01000247">
    <property type="protein sequence ID" value="OJF12033.1"/>
    <property type="molecule type" value="Genomic_DNA"/>
</dbReference>
<feature type="compositionally biased region" description="Pro residues" evidence="1">
    <location>
        <begin position="495"/>
        <end position="510"/>
    </location>
</feature>
<feature type="region of interest" description="Disordered" evidence="1">
    <location>
        <begin position="490"/>
        <end position="611"/>
    </location>
</feature>
<feature type="compositionally biased region" description="Low complexity" evidence="1">
    <location>
        <begin position="558"/>
        <end position="580"/>
    </location>
</feature>
<evidence type="ECO:0000256" key="1">
    <source>
        <dbReference type="SAM" id="MobiDB-lite"/>
    </source>
</evidence>